<dbReference type="AlphaFoldDB" id="A0A0K1PHQ7"/>
<dbReference type="KEGG" id="vin:AKJ08_3460"/>
<evidence type="ECO:0000256" key="1">
    <source>
        <dbReference type="SAM" id="MobiDB-lite"/>
    </source>
</evidence>
<feature type="compositionally biased region" description="Polar residues" evidence="1">
    <location>
        <begin position="217"/>
        <end position="239"/>
    </location>
</feature>
<evidence type="ECO:0000313" key="2">
    <source>
        <dbReference type="EMBL" id="AKU93073.1"/>
    </source>
</evidence>
<dbReference type="EMBL" id="CP012332">
    <property type="protein sequence ID" value="AKU93073.1"/>
    <property type="molecule type" value="Genomic_DNA"/>
</dbReference>
<sequence length="451" mass="48126">MHAASESQPGSSVHAPASHQRPALQSRSLPHSRQAPPAQTPFAQSESVEQVGRSAQVPAAQTPRAHWSSVRHERHAPSTHAKPPLHWASEEHGESMRQAPATQLRPEPQSLAPTHSTQAEPGPQWGTRGSAAQSASEAQGPMAWQPSASQIAPGGHAAGPSQLMGSQAAWPTQRSPRPQLESSRQTTHAPVARSQRGPFGLDSQSRSEVQPAGGSHEPSTQFWPAGQSSPRRQATQSPFDAQKGCAGSRQSSSPSQTTRSGTQAPASQRSPSPQSPAPRQATHAAPSALQRGVGASQSVSVVQTVPTQRPTSQVLPAGQWLSSRQATHRPVSRSHSFPLGSNWQSLFDWQPSWPGSSRSTQTPARQSWPALQTTPRQESFGSFEPPSPQPADRRRRKTAATDSRKRVGRILEMYHAGNGSGRPPRSFAGSRTGPSESPASAPRRALLQMSK</sequence>
<reference evidence="2 3" key="1">
    <citation type="submission" date="2015-08" db="EMBL/GenBank/DDBJ databases">
        <authorList>
            <person name="Babu N.S."/>
            <person name="Beckwith C.J."/>
            <person name="Beseler K.G."/>
            <person name="Brison A."/>
            <person name="Carone J.V."/>
            <person name="Caskin T.P."/>
            <person name="Diamond M."/>
            <person name="Durham M.E."/>
            <person name="Foxe J.M."/>
            <person name="Go M."/>
            <person name="Henderson B.A."/>
            <person name="Jones I.B."/>
            <person name="McGettigan J.A."/>
            <person name="Micheletti S.J."/>
            <person name="Nasrallah M.E."/>
            <person name="Ortiz D."/>
            <person name="Piller C.R."/>
            <person name="Privatt S.R."/>
            <person name="Schneider S.L."/>
            <person name="Sharp S."/>
            <person name="Smith T.C."/>
            <person name="Stanton J.D."/>
            <person name="Ullery H.E."/>
            <person name="Wilson R.J."/>
            <person name="Serrano M.G."/>
            <person name="Buck G."/>
            <person name="Lee V."/>
            <person name="Wang Y."/>
            <person name="Carvalho R."/>
            <person name="Voegtly L."/>
            <person name="Shi R."/>
            <person name="Duckworth R."/>
            <person name="Johnson A."/>
            <person name="Loviza R."/>
            <person name="Walstead R."/>
            <person name="Shah Z."/>
            <person name="Kiflezghi M."/>
            <person name="Wade K."/>
            <person name="Ball S.L."/>
            <person name="Bradley K.W."/>
            <person name="Asai D.J."/>
            <person name="Bowman C.A."/>
            <person name="Russell D.A."/>
            <person name="Pope W.H."/>
            <person name="Jacobs-Sera D."/>
            <person name="Hendrix R.W."/>
            <person name="Hatfull G.F."/>
        </authorList>
    </citation>
    <scope>NUCLEOTIDE SEQUENCE [LARGE SCALE GENOMIC DNA]</scope>
    <source>
        <strain evidence="2 3">DSM 27710</strain>
    </source>
</reference>
<organism evidence="2 3">
    <name type="scientific">Vulgatibacter incomptus</name>
    <dbReference type="NCBI Taxonomy" id="1391653"/>
    <lineage>
        <taxon>Bacteria</taxon>
        <taxon>Pseudomonadati</taxon>
        <taxon>Myxococcota</taxon>
        <taxon>Myxococcia</taxon>
        <taxon>Myxococcales</taxon>
        <taxon>Cystobacterineae</taxon>
        <taxon>Vulgatibacteraceae</taxon>
        <taxon>Vulgatibacter</taxon>
    </lineage>
</organism>
<feature type="compositionally biased region" description="Polar residues" evidence="1">
    <location>
        <begin position="163"/>
        <end position="188"/>
    </location>
</feature>
<feature type="compositionally biased region" description="Polar residues" evidence="1">
    <location>
        <begin position="1"/>
        <end position="11"/>
    </location>
</feature>
<feature type="compositionally biased region" description="Low complexity" evidence="1">
    <location>
        <begin position="247"/>
        <end position="281"/>
    </location>
</feature>
<feature type="compositionally biased region" description="Polar residues" evidence="1">
    <location>
        <begin position="333"/>
        <end position="380"/>
    </location>
</feature>
<gene>
    <name evidence="2" type="ORF">AKJ08_3460</name>
</gene>
<accession>A0A0K1PHQ7</accession>
<feature type="compositionally biased region" description="Low complexity" evidence="1">
    <location>
        <begin position="296"/>
        <end position="314"/>
    </location>
</feature>
<protein>
    <submittedName>
        <fullName evidence="2">Plus agglutinin</fullName>
    </submittedName>
</protein>
<keyword evidence="3" id="KW-1185">Reference proteome</keyword>
<evidence type="ECO:0000313" key="3">
    <source>
        <dbReference type="Proteomes" id="UP000055590"/>
    </source>
</evidence>
<feature type="compositionally biased region" description="Low complexity" evidence="1">
    <location>
        <begin position="130"/>
        <end position="139"/>
    </location>
</feature>
<name>A0A0K1PHQ7_9BACT</name>
<feature type="region of interest" description="Disordered" evidence="1">
    <location>
        <begin position="1"/>
        <end position="451"/>
    </location>
</feature>
<dbReference type="Proteomes" id="UP000055590">
    <property type="component" value="Chromosome"/>
</dbReference>
<proteinExistence type="predicted"/>